<evidence type="ECO:0000256" key="1">
    <source>
        <dbReference type="SAM" id="MobiDB-lite"/>
    </source>
</evidence>
<protein>
    <submittedName>
        <fullName evidence="2">Uncharacterized protein</fullName>
    </submittedName>
</protein>
<sequence length="70" mass="7088">MVGSGARGGSAPTRHPYALTTRIGARRRRQGGARQPGRGQGYGETGAAGDCGAEEAPPADLLDEPAPAEE</sequence>
<reference evidence="2 3" key="1">
    <citation type="journal article" date="2019" name="Int. J. Syst. Evol. Microbiol.">
        <title>The Global Catalogue of Microorganisms (GCM) 10K type strain sequencing project: providing services to taxonomists for standard genome sequencing and annotation.</title>
        <authorList>
            <consortium name="The Broad Institute Genomics Platform"/>
            <consortium name="The Broad Institute Genome Sequencing Center for Infectious Disease"/>
            <person name="Wu L."/>
            <person name="Ma J."/>
        </authorList>
    </citation>
    <scope>NUCLEOTIDE SEQUENCE [LARGE SCALE GENOMIC DNA]</scope>
    <source>
        <strain evidence="2 3">JCM 13002</strain>
    </source>
</reference>
<organism evidence="2 3">
    <name type="scientific">Kitasatospora arboriphila</name>
    <dbReference type="NCBI Taxonomy" id="258052"/>
    <lineage>
        <taxon>Bacteria</taxon>
        <taxon>Bacillati</taxon>
        <taxon>Actinomycetota</taxon>
        <taxon>Actinomycetes</taxon>
        <taxon>Kitasatosporales</taxon>
        <taxon>Streptomycetaceae</taxon>
        <taxon>Kitasatospora</taxon>
    </lineage>
</organism>
<feature type="compositionally biased region" description="Acidic residues" evidence="1">
    <location>
        <begin position="61"/>
        <end position="70"/>
    </location>
</feature>
<accession>A0ABN1U6L5</accession>
<gene>
    <name evidence="2" type="ORF">GCM10009663_67170</name>
</gene>
<dbReference type="Proteomes" id="UP001499987">
    <property type="component" value="Unassembled WGS sequence"/>
</dbReference>
<feature type="region of interest" description="Disordered" evidence="1">
    <location>
        <begin position="1"/>
        <end position="70"/>
    </location>
</feature>
<name>A0ABN1U6L5_9ACTN</name>
<evidence type="ECO:0000313" key="2">
    <source>
        <dbReference type="EMBL" id="GAA1117692.1"/>
    </source>
</evidence>
<keyword evidence="3" id="KW-1185">Reference proteome</keyword>
<dbReference type="EMBL" id="BAAALD010000105">
    <property type="protein sequence ID" value="GAA1117692.1"/>
    <property type="molecule type" value="Genomic_DNA"/>
</dbReference>
<evidence type="ECO:0000313" key="3">
    <source>
        <dbReference type="Proteomes" id="UP001499987"/>
    </source>
</evidence>
<proteinExistence type="predicted"/>
<comment type="caution">
    <text evidence="2">The sequence shown here is derived from an EMBL/GenBank/DDBJ whole genome shotgun (WGS) entry which is preliminary data.</text>
</comment>